<evidence type="ECO:0000256" key="1">
    <source>
        <dbReference type="SAM" id="MobiDB-lite"/>
    </source>
</evidence>
<reference evidence="2 3" key="1">
    <citation type="submission" date="2018-02" db="EMBL/GenBank/DDBJ databases">
        <title>Bacteriophage NCPPB3778 and a type I-E CRISPR drive the evolution of the US Biological Select Agent, Rathayibacter toxicus.</title>
        <authorList>
            <person name="Davis E.W.II."/>
            <person name="Tabima J.F."/>
            <person name="Weisberg A.J."/>
            <person name="Lopes L.D."/>
            <person name="Wiseman M.S."/>
            <person name="Wiseman M.S."/>
            <person name="Pupko T."/>
            <person name="Belcher M.S."/>
            <person name="Sechler A.J."/>
            <person name="Tancos M.A."/>
            <person name="Schroeder B.K."/>
            <person name="Murray T.D."/>
            <person name="Luster D.G."/>
            <person name="Schneider W.L."/>
            <person name="Rogers E."/>
            <person name="Andreote F.D."/>
            <person name="Grunwald N.J."/>
            <person name="Putnam M.L."/>
            <person name="Chang J.H."/>
        </authorList>
    </citation>
    <scope>NUCLEOTIDE SEQUENCE [LARGE SCALE GENOMIC DNA]</scope>
    <source>
        <strain evidence="2 3">AY1I9</strain>
    </source>
</reference>
<dbReference type="Proteomes" id="UP000237881">
    <property type="component" value="Unassembled WGS sequence"/>
</dbReference>
<feature type="compositionally biased region" description="Basic residues" evidence="1">
    <location>
        <begin position="21"/>
        <end position="36"/>
    </location>
</feature>
<feature type="compositionally biased region" description="Basic residues" evidence="1">
    <location>
        <begin position="1"/>
        <end position="11"/>
    </location>
</feature>
<feature type="region of interest" description="Disordered" evidence="1">
    <location>
        <begin position="1"/>
        <end position="83"/>
    </location>
</feature>
<name>A0ABD6W5U1_RATRA</name>
<sequence>MLAVGRARRRSCSPSVVLAVGRRRRTASVRPRRQRRTSSATRAPDRSSPRLRSPRKSDPAAARHAVRMGTDASDADARSFDVPNLRPCDKTVFPSPLIAHRFLAE</sequence>
<evidence type="ECO:0000313" key="2">
    <source>
        <dbReference type="EMBL" id="PPF10270.1"/>
    </source>
</evidence>
<dbReference type="AlphaFoldDB" id="A0ABD6W5U1"/>
<proteinExistence type="predicted"/>
<dbReference type="KEGG" id="rry:C1O28_00100"/>
<accession>A0ABD6W5U1</accession>
<organism evidence="2 3">
    <name type="scientific">Rathayibacter rathayi</name>
    <name type="common">Corynebacterium rathayi</name>
    <dbReference type="NCBI Taxonomy" id="33887"/>
    <lineage>
        <taxon>Bacteria</taxon>
        <taxon>Bacillati</taxon>
        <taxon>Actinomycetota</taxon>
        <taxon>Actinomycetes</taxon>
        <taxon>Micrococcales</taxon>
        <taxon>Microbacteriaceae</taxon>
        <taxon>Rathayibacter</taxon>
    </lineage>
</organism>
<comment type="caution">
    <text evidence="2">The sequence shown here is derived from an EMBL/GenBank/DDBJ whole genome shotgun (WGS) entry which is preliminary data.</text>
</comment>
<dbReference type="EMBL" id="PSUL01000046">
    <property type="protein sequence ID" value="PPF10270.1"/>
    <property type="molecule type" value="Genomic_DNA"/>
</dbReference>
<gene>
    <name evidence="2" type="ORF">C5C04_13465</name>
</gene>
<protein>
    <submittedName>
        <fullName evidence="2">Uncharacterized protein</fullName>
    </submittedName>
</protein>
<evidence type="ECO:0000313" key="3">
    <source>
        <dbReference type="Proteomes" id="UP000237881"/>
    </source>
</evidence>